<evidence type="ECO:0000313" key="1">
    <source>
        <dbReference type="EMBL" id="KPV74703.1"/>
    </source>
</evidence>
<dbReference type="Pfam" id="PF08613">
    <property type="entry name" value="Cyclin"/>
    <property type="match status" value="1"/>
</dbReference>
<dbReference type="InterPro" id="IPR013922">
    <property type="entry name" value="Cyclin_PHO80-like"/>
</dbReference>
<evidence type="ECO:0008006" key="3">
    <source>
        <dbReference type="Google" id="ProtNLM"/>
    </source>
</evidence>
<dbReference type="OrthoDB" id="286814at2759"/>
<protein>
    <recommendedName>
        <fullName evidence="3">Cyclin N-terminal domain-containing protein</fullName>
    </recommendedName>
</protein>
<keyword evidence="2" id="KW-1185">Reference proteome</keyword>
<sequence>SPVLCGRRMFLAALISASKYLQDRNYSNRAWAKISGLAVGEINKNERAFLKVIQFQLHLRAEDFQRWTERLAT</sequence>
<feature type="non-terminal residue" evidence="1">
    <location>
        <position position="73"/>
    </location>
</feature>
<name>A0A194S1U4_RHOGW</name>
<dbReference type="EMBL" id="KQ474079">
    <property type="protein sequence ID" value="KPV74703.1"/>
    <property type="molecule type" value="Genomic_DNA"/>
</dbReference>
<dbReference type="GeneID" id="28979641"/>
<feature type="non-terminal residue" evidence="1">
    <location>
        <position position="1"/>
    </location>
</feature>
<evidence type="ECO:0000313" key="2">
    <source>
        <dbReference type="Proteomes" id="UP000053890"/>
    </source>
</evidence>
<dbReference type="OMA" id="LNEMEMC"/>
<dbReference type="STRING" id="578459.A0A194S1U4"/>
<accession>A0A194S1U4</accession>
<dbReference type="GO" id="GO:0005634">
    <property type="term" value="C:nucleus"/>
    <property type="evidence" value="ECO:0007669"/>
    <property type="project" value="TreeGrafter"/>
</dbReference>
<organism evidence="1 2">
    <name type="scientific">Rhodotorula graminis (strain WP1)</name>
    <dbReference type="NCBI Taxonomy" id="578459"/>
    <lineage>
        <taxon>Eukaryota</taxon>
        <taxon>Fungi</taxon>
        <taxon>Dikarya</taxon>
        <taxon>Basidiomycota</taxon>
        <taxon>Pucciniomycotina</taxon>
        <taxon>Microbotryomycetes</taxon>
        <taxon>Sporidiobolales</taxon>
        <taxon>Sporidiobolaceae</taxon>
        <taxon>Rhodotorula</taxon>
    </lineage>
</organism>
<reference evidence="1 2" key="1">
    <citation type="journal article" date="2015" name="Front. Microbiol.">
        <title>Genome sequence of the plant growth promoting endophytic yeast Rhodotorula graminis WP1.</title>
        <authorList>
            <person name="Firrincieli A."/>
            <person name="Otillar R."/>
            <person name="Salamov A."/>
            <person name="Schmutz J."/>
            <person name="Khan Z."/>
            <person name="Redman R.S."/>
            <person name="Fleck N.D."/>
            <person name="Lindquist E."/>
            <person name="Grigoriev I.V."/>
            <person name="Doty S.L."/>
        </authorList>
    </citation>
    <scope>NUCLEOTIDE SEQUENCE [LARGE SCALE GENOMIC DNA]</scope>
    <source>
        <strain evidence="1 2">WP1</strain>
    </source>
</reference>
<dbReference type="PANTHER" id="PTHR15615:SF36">
    <property type="entry name" value="PHO85 CYCLIN-5"/>
    <property type="match status" value="1"/>
</dbReference>
<dbReference type="PANTHER" id="PTHR15615">
    <property type="match status" value="1"/>
</dbReference>
<dbReference type="RefSeq" id="XP_018270752.1">
    <property type="nucleotide sequence ID" value="XM_018419195.1"/>
</dbReference>
<dbReference type="GO" id="GO:0000307">
    <property type="term" value="C:cyclin-dependent protein kinase holoenzyme complex"/>
    <property type="evidence" value="ECO:0007669"/>
    <property type="project" value="TreeGrafter"/>
</dbReference>
<dbReference type="GO" id="GO:0016538">
    <property type="term" value="F:cyclin-dependent protein serine/threonine kinase regulator activity"/>
    <property type="evidence" value="ECO:0007669"/>
    <property type="project" value="TreeGrafter"/>
</dbReference>
<dbReference type="AlphaFoldDB" id="A0A194S1U4"/>
<dbReference type="Gene3D" id="1.10.472.10">
    <property type="entry name" value="Cyclin-like"/>
    <property type="match status" value="1"/>
</dbReference>
<proteinExistence type="predicted"/>
<dbReference type="GO" id="GO:0019901">
    <property type="term" value="F:protein kinase binding"/>
    <property type="evidence" value="ECO:0007669"/>
    <property type="project" value="InterPro"/>
</dbReference>
<gene>
    <name evidence="1" type="ORF">RHOBADRAFT_7665</name>
</gene>
<dbReference type="Proteomes" id="UP000053890">
    <property type="component" value="Unassembled WGS sequence"/>
</dbReference>
<dbReference type="CDD" id="cd20557">
    <property type="entry name" value="CYCLIN_ScPCL1-like"/>
    <property type="match status" value="1"/>
</dbReference>